<sequence length="146" mass="16919">MKTLFVFFIAVCTMQAQEIDYNTDKGVAAEGYDVVAYFNNQALKGNKTYTTQHDGVRYLFSTKENLNTFIKNPKNYIPQFGGYCAYAIAVKSKKVGINPEAFKIKDHKLYLFYNAWGTNTLQLWNEENPDLLLEKAKTNWEKIKYK</sequence>
<dbReference type="RefSeq" id="WP_379904969.1">
    <property type="nucleotide sequence ID" value="NZ_JBHULM010000011.1"/>
</dbReference>
<evidence type="ECO:0000313" key="1">
    <source>
        <dbReference type="EMBL" id="MFD2543261.1"/>
    </source>
</evidence>
<name>A0ABW5K691_9FLAO</name>
<organism evidence="1 2">
    <name type="scientific">Lacinutrix gracilariae</name>
    <dbReference type="NCBI Taxonomy" id="1747198"/>
    <lineage>
        <taxon>Bacteria</taxon>
        <taxon>Pseudomonadati</taxon>
        <taxon>Bacteroidota</taxon>
        <taxon>Flavobacteriia</taxon>
        <taxon>Flavobacteriales</taxon>
        <taxon>Flavobacteriaceae</taxon>
        <taxon>Lacinutrix</taxon>
    </lineage>
</organism>
<proteinExistence type="predicted"/>
<gene>
    <name evidence="1" type="ORF">ACFSSB_13085</name>
</gene>
<evidence type="ECO:0000313" key="2">
    <source>
        <dbReference type="Proteomes" id="UP001597467"/>
    </source>
</evidence>
<keyword evidence="2" id="KW-1185">Reference proteome</keyword>
<dbReference type="Proteomes" id="UP001597467">
    <property type="component" value="Unassembled WGS sequence"/>
</dbReference>
<accession>A0ABW5K691</accession>
<reference evidence="2" key="1">
    <citation type="journal article" date="2019" name="Int. J. Syst. Evol. Microbiol.">
        <title>The Global Catalogue of Microorganisms (GCM) 10K type strain sequencing project: providing services to taxonomists for standard genome sequencing and annotation.</title>
        <authorList>
            <consortium name="The Broad Institute Genomics Platform"/>
            <consortium name="The Broad Institute Genome Sequencing Center for Infectious Disease"/>
            <person name="Wu L."/>
            <person name="Ma J."/>
        </authorList>
    </citation>
    <scope>NUCLEOTIDE SEQUENCE [LARGE SCALE GENOMIC DNA]</scope>
    <source>
        <strain evidence="2">KCTC 42808</strain>
    </source>
</reference>
<dbReference type="EMBL" id="JBHULM010000011">
    <property type="protein sequence ID" value="MFD2543261.1"/>
    <property type="molecule type" value="Genomic_DNA"/>
</dbReference>
<comment type="caution">
    <text evidence="1">The sequence shown here is derived from an EMBL/GenBank/DDBJ whole genome shotgun (WGS) entry which is preliminary data.</text>
</comment>
<protein>
    <submittedName>
        <fullName evidence="1">YHS domain-containing (Seleno)protein</fullName>
    </submittedName>
</protein>
<dbReference type="NCBIfam" id="NF041384">
    <property type="entry name" value="YHS_seleno_dom"/>
    <property type="match status" value="1"/>
</dbReference>